<keyword evidence="4 5" id="KW-0819">tRNA processing</keyword>
<dbReference type="GO" id="GO:0030488">
    <property type="term" value="P:tRNA methylation"/>
    <property type="evidence" value="ECO:0007669"/>
    <property type="project" value="InterPro"/>
</dbReference>
<evidence type="ECO:0000256" key="3">
    <source>
        <dbReference type="ARBA" id="ARBA00022691"/>
    </source>
</evidence>
<dbReference type="GO" id="GO:0031515">
    <property type="term" value="C:tRNA (m1A) methyltransferase complex"/>
    <property type="evidence" value="ECO:0007669"/>
    <property type="project" value="UniProtKB-UniRule"/>
</dbReference>
<dbReference type="PROSITE" id="PS51620">
    <property type="entry name" value="SAM_TRM61"/>
    <property type="match status" value="1"/>
</dbReference>
<evidence type="ECO:0000259" key="8">
    <source>
        <dbReference type="Pfam" id="PF08704"/>
    </source>
</evidence>
<dbReference type="InterPro" id="IPR049470">
    <property type="entry name" value="TRM61_C"/>
</dbReference>
<feature type="binding site" evidence="6">
    <location>
        <position position="126"/>
    </location>
    <ligand>
        <name>S-adenosyl-L-methionine</name>
        <dbReference type="ChEBI" id="CHEBI:59789"/>
    </ligand>
</feature>
<keyword evidence="10" id="KW-1185">Reference proteome</keyword>
<evidence type="ECO:0000256" key="5">
    <source>
        <dbReference type="PIRNR" id="PIRNR017269"/>
    </source>
</evidence>
<keyword evidence="2 5" id="KW-0808">Transferase</keyword>
<dbReference type="EC" id="2.1.1.220" evidence="5"/>
<dbReference type="Proteomes" id="UP000580856">
    <property type="component" value="Unassembled WGS sequence"/>
</dbReference>
<dbReference type="EMBL" id="JAATJA010000002">
    <property type="protein sequence ID" value="NJB68635.1"/>
    <property type="molecule type" value="Genomic_DNA"/>
</dbReference>
<evidence type="ECO:0000313" key="10">
    <source>
        <dbReference type="Proteomes" id="UP000580856"/>
    </source>
</evidence>
<dbReference type="Gene3D" id="3.40.50.150">
    <property type="entry name" value="Vaccinia Virus protein VP39"/>
    <property type="match status" value="1"/>
</dbReference>
<feature type="region of interest" description="Disordered" evidence="7">
    <location>
        <begin position="267"/>
        <end position="301"/>
    </location>
</feature>
<dbReference type="SUPFAM" id="SSF53335">
    <property type="entry name" value="S-adenosyl-L-methionine-dependent methyltransferases"/>
    <property type="match status" value="1"/>
</dbReference>
<comment type="subunit">
    <text evidence="5">Homotetramer composed of a dimer of dimers.</text>
</comment>
<comment type="similarity">
    <text evidence="5">Belongs to the class I-like SAM-binding methyltransferase superfamily. TRM61 family.</text>
</comment>
<protein>
    <recommendedName>
        <fullName evidence="5">tRNA (adenine(58)-N(1))-methyltransferase TrmI</fullName>
        <ecNumber evidence="5">2.1.1.220</ecNumber>
    </recommendedName>
</protein>
<gene>
    <name evidence="9" type="ORF">GGQ74_002308</name>
</gene>
<dbReference type="InterPro" id="IPR029063">
    <property type="entry name" value="SAM-dependent_MTases_sf"/>
</dbReference>
<dbReference type="RefSeq" id="WP_167941682.1">
    <property type="nucleotide sequence ID" value="NZ_JAATJA010000002.1"/>
</dbReference>
<feature type="binding site" evidence="6">
    <location>
        <position position="177"/>
    </location>
    <ligand>
        <name>S-adenosyl-L-methionine</name>
        <dbReference type="ChEBI" id="CHEBI:59789"/>
    </ligand>
</feature>
<dbReference type="InterPro" id="IPR014816">
    <property type="entry name" value="tRNA_MeTrfase_Gcd14"/>
</dbReference>
<evidence type="ECO:0000256" key="6">
    <source>
        <dbReference type="PIRSR" id="PIRSR017269-1"/>
    </source>
</evidence>
<evidence type="ECO:0000256" key="7">
    <source>
        <dbReference type="SAM" id="MobiDB-lite"/>
    </source>
</evidence>
<keyword evidence="3 5" id="KW-0949">S-adenosyl-L-methionine</keyword>
<proteinExistence type="inferred from homology"/>
<accession>A0A846QT49</accession>
<evidence type="ECO:0000313" key="9">
    <source>
        <dbReference type="EMBL" id="NJB68635.1"/>
    </source>
</evidence>
<evidence type="ECO:0000256" key="2">
    <source>
        <dbReference type="ARBA" id="ARBA00022679"/>
    </source>
</evidence>
<dbReference type="Pfam" id="PF08704">
    <property type="entry name" value="GCD14"/>
    <property type="match status" value="1"/>
</dbReference>
<sequence>MLEPGQLVLLISPKGKRYMKVLDLEQDLHVQEGILSMADVAAAEFGSVVYTHLGKPFRLVRPSLADMVKGVRRQTQVLYPKEIGYLLVKLGIGAGKTVIEAGSGSGSFTVALSHTVGSTGRVYTYERRPEFAELCRKNLERYGLAGHVEQVVGHDIADGFVKNTAEAGTLADALFLDVRTPWEYVHHIASAIKPGSPVAFLLPTISQVSDLLKALEVAPFADVEVLEVLVRRWKTVPDRLRPEDRMVAHTGFLVFARHQERMDEFEAHRTLGTRERKQEAARLERLGEGGEAAEAPESEDE</sequence>
<comment type="function">
    <text evidence="5">Catalyzes the S-adenosyl-L-methionine-dependent formation of N(1)-methyladenine at position 58 (m1A58) in tRNA.</text>
</comment>
<dbReference type="PANTHER" id="PTHR12133:SF1">
    <property type="entry name" value="TRNA (ADENINE(58)-N(1))-METHYLTRANSFERASE, MITOCHONDRIAL"/>
    <property type="match status" value="1"/>
</dbReference>
<comment type="catalytic activity">
    <reaction evidence="5">
        <text>adenosine(58) in tRNA + S-adenosyl-L-methionine = N(1)-methyladenosine(58) in tRNA + S-adenosyl-L-homocysteine + H(+)</text>
        <dbReference type="Rhea" id="RHEA:43152"/>
        <dbReference type="Rhea" id="RHEA-COMP:10365"/>
        <dbReference type="Rhea" id="RHEA-COMP:10366"/>
        <dbReference type="ChEBI" id="CHEBI:15378"/>
        <dbReference type="ChEBI" id="CHEBI:57856"/>
        <dbReference type="ChEBI" id="CHEBI:59789"/>
        <dbReference type="ChEBI" id="CHEBI:74411"/>
        <dbReference type="ChEBI" id="CHEBI:74491"/>
        <dbReference type="EC" id="2.1.1.220"/>
    </reaction>
</comment>
<feature type="binding site" evidence="6">
    <location>
        <position position="155"/>
    </location>
    <ligand>
        <name>S-adenosyl-L-methionine</name>
        <dbReference type="ChEBI" id="CHEBI:59789"/>
    </ligand>
</feature>
<evidence type="ECO:0000256" key="1">
    <source>
        <dbReference type="ARBA" id="ARBA00022603"/>
    </source>
</evidence>
<dbReference type="PANTHER" id="PTHR12133">
    <property type="entry name" value="TRNA (ADENINE(58)-N(1))-METHYLTRANSFERASE"/>
    <property type="match status" value="1"/>
</dbReference>
<dbReference type="AlphaFoldDB" id="A0A846QT49"/>
<keyword evidence="1 5" id="KW-0489">Methyltransferase</keyword>
<name>A0A846QT49_9BACT</name>
<comment type="caution">
    <text evidence="9">The sequence shown here is derived from an EMBL/GenBank/DDBJ whole genome shotgun (WGS) entry which is preliminary data.</text>
</comment>
<feature type="compositionally biased region" description="Basic and acidic residues" evidence="7">
    <location>
        <begin position="267"/>
        <end position="288"/>
    </location>
</feature>
<organism evidence="9 10">
    <name type="scientific">Desulfobaculum xiamenense</name>
    <dbReference type="NCBI Taxonomy" id="995050"/>
    <lineage>
        <taxon>Bacteria</taxon>
        <taxon>Pseudomonadati</taxon>
        <taxon>Thermodesulfobacteriota</taxon>
        <taxon>Desulfovibrionia</taxon>
        <taxon>Desulfovibrionales</taxon>
        <taxon>Desulfovibrionaceae</taxon>
        <taxon>Desulfobaculum</taxon>
    </lineage>
</organism>
<dbReference type="Gene3D" id="3.10.330.20">
    <property type="match status" value="1"/>
</dbReference>
<feature type="domain" description="tRNA (adenine(58)-N(1))-methyltransferase catalytic subunit TRM61 C-terminal" evidence="8">
    <location>
        <begin position="73"/>
        <end position="235"/>
    </location>
</feature>
<dbReference type="GO" id="GO:0160107">
    <property type="term" value="F:tRNA (adenine(58)-N1)-methyltransferase activity"/>
    <property type="evidence" value="ECO:0007669"/>
    <property type="project" value="UniProtKB-EC"/>
</dbReference>
<evidence type="ECO:0000256" key="4">
    <source>
        <dbReference type="ARBA" id="ARBA00022694"/>
    </source>
</evidence>
<reference evidence="9 10" key="1">
    <citation type="submission" date="2020-03" db="EMBL/GenBank/DDBJ databases">
        <title>Genomic Encyclopedia of Type Strains, Phase IV (KMG-IV): sequencing the most valuable type-strain genomes for metagenomic binning, comparative biology and taxonomic classification.</title>
        <authorList>
            <person name="Goeker M."/>
        </authorList>
    </citation>
    <scope>NUCLEOTIDE SEQUENCE [LARGE SCALE GENOMIC DNA]</scope>
    <source>
        <strain evidence="9 10">DSM 24233</strain>
    </source>
</reference>
<dbReference type="PIRSF" id="PIRSF017269">
    <property type="entry name" value="GCD14"/>
    <property type="match status" value="1"/>
</dbReference>